<protein>
    <submittedName>
        <fullName evidence="2">Uncharacterized protein</fullName>
    </submittedName>
</protein>
<accession>A0AAV1JMU4</accession>
<proteinExistence type="predicted"/>
<dbReference type="Proteomes" id="UP001497472">
    <property type="component" value="Unassembled WGS sequence"/>
</dbReference>
<name>A0AAV1JMU4_9NEOP</name>
<evidence type="ECO:0000313" key="3">
    <source>
        <dbReference type="Proteomes" id="UP001497472"/>
    </source>
</evidence>
<dbReference type="AlphaFoldDB" id="A0AAV1JMU4"/>
<feature type="region of interest" description="Disordered" evidence="1">
    <location>
        <begin position="64"/>
        <end position="97"/>
    </location>
</feature>
<organism evidence="2 3">
    <name type="scientific">Leptosia nina</name>
    <dbReference type="NCBI Taxonomy" id="320188"/>
    <lineage>
        <taxon>Eukaryota</taxon>
        <taxon>Metazoa</taxon>
        <taxon>Ecdysozoa</taxon>
        <taxon>Arthropoda</taxon>
        <taxon>Hexapoda</taxon>
        <taxon>Insecta</taxon>
        <taxon>Pterygota</taxon>
        <taxon>Neoptera</taxon>
        <taxon>Endopterygota</taxon>
        <taxon>Lepidoptera</taxon>
        <taxon>Glossata</taxon>
        <taxon>Ditrysia</taxon>
        <taxon>Papilionoidea</taxon>
        <taxon>Pieridae</taxon>
        <taxon>Pierinae</taxon>
        <taxon>Leptosia</taxon>
    </lineage>
</organism>
<reference evidence="2 3" key="1">
    <citation type="submission" date="2023-11" db="EMBL/GenBank/DDBJ databases">
        <authorList>
            <person name="Okamura Y."/>
        </authorList>
    </citation>
    <scope>NUCLEOTIDE SEQUENCE [LARGE SCALE GENOMIC DNA]</scope>
</reference>
<keyword evidence="3" id="KW-1185">Reference proteome</keyword>
<dbReference type="EMBL" id="CAVLEF010000083">
    <property type="protein sequence ID" value="CAK1550640.1"/>
    <property type="molecule type" value="Genomic_DNA"/>
</dbReference>
<gene>
    <name evidence="2" type="ORF">LNINA_LOCUS9855</name>
</gene>
<comment type="caution">
    <text evidence="2">The sequence shown here is derived from an EMBL/GenBank/DDBJ whole genome shotgun (WGS) entry which is preliminary data.</text>
</comment>
<sequence length="97" mass="11369">MHPYHTKCDGQTMGQKTCDTPEGYLLGYTCGWSRCDCNAELVFDEKSGYCVTRAYCEQNSFPDKVRRRHGDTDQERRRKKKPSSRIRIPEENEPFVE</sequence>
<evidence type="ECO:0000313" key="2">
    <source>
        <dbReference type="EMBL" id="CAK1550640.1"/>
    </source>
</evidence>
<evidence type="ECO:0000256" key="1">
    <source>
        <dbReference type="SAM" id="MobiDB-lite"/>
    </source>
</evidence>